<name>A0A1D1UGY8_RAMVA</name>
<gene>
    <name evidence="2" type="primary">RvY_01361-1</name>
    <name evidence="2" type="synonym">RvY_01361.1</name>
    <name evidence="2" type="ORF">RvY_01361</name>
</gene>
<keyword evidence="3" id="KW-1185">Reference proteome</keyword>
<feature type="compositionally biased region" description="Polar residues" evidence="1">
    <location>
        <begin position="106"/>
        <end position="122"/>
    </location>
</feature>
<sequence length="165" mass="18977">MARFCCCMVFDRKASFSSSSTSFSYFSYRLAPLVVVDGLPNKFFRNPESPTPDFEARWSIINAEIKGETRGHLTPLAGRFPANYWRNESRQLVIKPSRDPYFGQHPTRTQTGRGPYSRSSWNLTTRDQYGKQKVMAPRPSIIMVYSVHFVIPSMLWSRIADHQSA</sequence>
<dbReference type="EMBL" id="BDGG01000001">
    <property type="protein sequence ID" value="GAU88721.1"/>
    <property type="molecule type" value="Genomic_DNA"/>
</dbReference>
<organism evidence="2 3">
    <name type="scientific">Ramazzottius varieornatus</name>
    <name type="common">Water bear</name>
    <name type="synonym">Tardigrade</name>
    <dbReference type="NCBI Taxonomy" id="947166"/>
    <lineage>
        <taxon>Eukaryota</taxon>
        <taxon>Metazoa</taxon>
        <taxon>Ecdysozoa</taxon>
        <taxon>Tardigrada</taxon>
        <taxon>Eutardigrada</taxon>
        <taxon>Parachela</taxon>
        <taxon>Hypsibioidea</taxon>
        <taxon>Ramazzottiidae</taxon>
        <taxon>Ramazzottius</taxon>
    </lineage>
</organism>
<comment type="caution">
    <text evidence="2">The sequence shown here is derived from an EMBL/GenBank/DDBJ whole genome shotgun (WGS) entry which is preliminary data.</text>
</comment>
<accession>A0A1D1UGY8</accession>
<evidence type="ECO:0000313" key="3">
    <source>
        <dbReference type="Proteomes" id="UP000186922"/>
    </source>
</evidence>
<evidence type="ECO:0000313" key="2">
    <source>
        <dbReference type="EMBL" id="GAU88721.1"/>
    </source>
</evidence>
<proteinExistence type="predicted"/>
<evidence type="ECO:0000256" key="1">
    <source>
        <dbReference type="SAM" id="MobiDB-lite"/>
    </source>
</evidence>
<protein>
    <submittedName>
        <fullName evidence="2">Uncharacterized protein</fullName>
    </submittedName>
</protein>
<dbReference type="Proteomes" id="UP000186922">
    <property type="component" value="Unassembled WGS sequence"/>
</dbReference>
<feature type="region of interest" description="Disordered" evidence="1">
    <location>
        <begin position="97"/>
        <end position="122"/>
    </location>
</feature>
<dbReference type="AlphaFoldDB" id="A0A1D1UGY8"/>
<reference evidence="2 3" key="1">
    <citation type="journal article" date="2016" name="Nat. Commun.">
        <title>Extremotolerant tardigrade genome and improved radiotolerance of human cultured cells by tardigrade-unique protein.</title>
        <authorList>
            <person name="Hashimoto T."/>
            <person name="Horikawa D.D."/>
            <person name="Saito Y."/>
            <person name="Kuwahara H."/>
            <person name="Kozuka-Hata H."/>
            <person name="Shin-I T."/>
            <person name="Minakuchi Y."/>
            <person name="Ohishi K."/>
            <person name="Motoyama A."/>
            <person name="Aizu T."/>
            <person name="Enomoto A."/>
            <person name="Kondo K."/>
            <person name="Tanaka S."/>
            <person name="Hara Y."/>
            <person name="Koshikawa S."/>
            <person name="Sagara H."/>
            <person name="Miura T."/>
            <person name="Yokobori S."/>
            <person name="Miyagawa K."/>
            <person name="Suzuki Y."/>
            <person name="Kubo T."/>
            <person name="Oyama M."/>
            <person name="Kohara Y."/>
            <person name="Fujiyama A."/>
            <person name="Arakawa K."/>
            <person name="Katayama T."/>
            <person name="Toyoda A."/>
            <person name="Kunieda T."/>
        </authorList>
    </citation>
    <scope>NUCLEOTIDE SEQUENCE [LARGE SCALE GENOMIC DNA]</scope>
    <source>
        <strain evidence="2 3">YOKOZUNA-1</strain>
    </source>
</reference>